<feature type="domain" description="Peripheral subunit-binding (PSBD)" evidence="10">
    <location>
        <begin position="233"/>
        <end position="270"/>
    </location>
</feature>
<dbReference type="Pfam" id="PF00198">
    <property type="entry name" value="2-oxoacid_dh"/>
    <property type="match status" value="1"/>
</dbReference>
<dbReference type="CDD" id="cd06849">
    <property type="entry name" value="lipoyl_domain"/>
    <property type="match status" value="2"/>
</dbReference>
<dbReference type="InterPro" id="IPR050743">
    <property type="entry name" value="2-oxoacid_DH_E2_comp"/>
</dbReference>
<dbReference type="EMBL" id="JACJFM010000005">
    <property type="protein sequence ID" value="MBB1486052.1"/>
    <property type="molecule type" value="Genomic_DNA"/>
</dbReference>
<dbReference type="FunFam" id="4.10.320.10:FF:000002">
    <property type="entry name" value="Dihydrolipoamide acetyltransferase component of pyruvate dehydrogenase complex"/>
    <property type="match status" value="1"/>
</dbReference>
<dbReference type="SUPFAM" id="SSF47005">
    <property type="entry name" value="Peripheral subunit-binding domain of 2-oxo acid dehydrogenase complex"/>
    <property type="match status" value="1"/>
</dbReference>
<keyword evidence="12" id="KW-1185">Reference proteome</keyword>
<keyword evidence="5 7" id="KW-0450">Lipoyl</keyword>
<dbReference type="PROSITE" id="PS51826">
    <property type="entry name" value="PSBD"/>
    <property type="match status" value="1"/>
</dbReference>
<evidence type="ECO:0000256" key="5">
    <source>
        <dbReference type="ARBA" id="ARBA00022823"/>
    </source>
</evidence>
<dbReference type="RefSeq" id="WP_182807836.1">
    <property type="nucleotide sequence ID" value="NZ_JACJFM010000005.1"/>
</dbReference>
<dbReference type="GO" id="GO:0005737">
    <property type="term" value="C:cytoplasm"/>
    <property type="evidence" value="ECO:0007669"/>
    <property type="project" value="TreeGrafter"/>
</dbReference>
<comment type="subunit">
    <text evidence="3">Forms a 24-polypeptide structural core with octahedral symmetry.</text>
</comment>
<evidence type="ECO:0000256" key="6">
    <source>
        <dbReference type="ARBA" id="ARBA00023315"/>
    </source>
</evidence>
<dbReference type="InterPro" id="IPR023213">
    <property type="entry name" value="CAT-like_dom_sf"/>
</dbReference>
<dbReference type="Gene3D" id="4.10.320.10">
    <property type="entry name" value="E3-binding domain"/>
    <property type="match status" value="1"/>
</dbReference>
<dbReference type="EC" id="2.3.1.-" evidence="7"/>
<dbReference type="SUPFAM" id="SSF51230">
    <property type="entry name" value="Single hybrid motif"/>
    <property type="match status" value="2"/>
</dbReference>
<evidence type="ECO:0000256" key="4">
    <source>
        <dbReference type="ARBA" id="ARBA00022679"/>
    </source>
</evidence>
<dbReference type="FunFam" id="3.30.559.10:FF:000027">
    <property type="entry name" value="Dihydrolipoamide acetyltransferase component of pyruvate dehydrogenase complex"/>
    <property type="match status" value="1"/>
</dbReference>
<dbReference type="Gene3D" id="2.40.50.100">
    <property type="match status" value="2"/>
</dbReference>
<evidence type="ECO:0000259" key="9">
    <source>
        <dbReference type="PROSITE" id="PS50968"/>
    </source>
</evidence>
<accession>A0A839ING1</accession>
<gene>
    <name evidence="11" type="ORF">H4O21_05480</name>
</gene>
<keyword evidence="6 7" id="KW-0012">Acyltransferase</keyword>
<evidence type="ECO:0000313" key="12">
    <source>
        <dbReference type="Proteomes" id="UP000565262"/>
    </source>
</evidence>
<dbReference type="InterPro" id="IPR004167">
    <property type="entry name" value="PSBD"/>
</dbReference>
<proteinExistence type="inferred from homology"/>
<evidence type="ECO:0000256" key="3">
    <source>
        <dbReference type="ARBA" id="ARBA00011484"/>
    </source>
</evidence>
<comment type="caution">
    <text evidence="11">The sequence shown here is derived from an EMBL/GenBank/DDBJ whole genome shotgun (WGS) entry which is preliminary data.</text>
</comment>
<dbReference type="Proteomes" id="UP000565262">
    <property type="component" value="Unassembled WGS sequence"/>
</dbReference>
<reference evidence="11 12" key="1">
    <citation type="submission" date="2020-08" db="EMBL/GenBank/DDBJ databases">
        <title>Oceanospirillum sp. nov. isolated from marine sediment.</title>
        <authorList>
            <person name="Ji X."/>
        </authorList>
    </citation>
    <scope>NUCLEOTIDE SEQUENCE [LARGE SCALE GENOMIC DNA]</scope>
    <source>
        <strain evidence="11 12">D5</strain>
    </source>
</reference>
<feature type="compositionally biased region" description="Low complexity" evidence="8">
    <location>
        <begin position="211"/>
        <end position="224"/>
    </location>
</feature>
<comment type="cofactor">
    <cofactor evidence="1 7">
        <name>(R)-lipoate</name>
        <dbReference type="ChEBI" id="CHEBI:83088"/>
    </cofactor>
</comment>
<sequence length="540" mass="57304">MIQEFILPDIGEGIVECELVEWLVKEGDIISEDQPVADVMTDKALVQIPAMHHGKVVKLHYKQGEIAKVHAPLFAVEVEGDYAEETAAETATEAAPVAEATETTAAPAATGGKIVKDFILPDIGEGIVECELTEWLVQEGDAVVEDQPVADVMTDKALVQIPCMDHGRIVKLYYKQGEIAKVHAPLFAIEVDSDEAAPAVAQSAAETVAEPAPAAASVAPAETATDTRPGKALASPAVRRIAREHNVDISLVTGSGKDGRVLKGDIMAFVENGGSSAKAAPVVATPETTTASQSASAVQSVPVAAGEDRVEPIRGIKAAMARQMVSSVSTIPHFTYAEEMDITALVALRKQLKPRMEADGIKLTLMPFFMKALALAVQEYPVLNSRVNDDCTELTYLASCNIGMAVDTPIGLLVPNVKNVQALSIREIAVEINRLIEAARAGRVSQEDLKGGTISISNIGALGGTVATPIINKPETAIVALGRTQSLPRFDAAGNVTARDIMQVSWSGDHRVIDGGTIARFCNLWKQCLEDPTSMLVDLR</sequence>
<evidence type="ECO:0000256" key="2">
    <source>
        <dbReference type="ARBA" id="ARBA00007317"/>
    </source>
</evidence>
<dbReference type="PANTHER" id="PTHR43178">
    <property type="entry name" value="DIHYDROLIPOAMIDE ACETYLTRANSFERASE COMPONENT OF PYRUVATE DEHYDROGENASE COMPLEX"/>
    <property type="match status" value="1"/>
</dbReference>
<evidence type="ECO:0000313" key="11">
    <source>
        <dbReference type="EMBL" id="MBB1486052.1"/>
    </source>
</evidence>
<protein>
    <recommendedName>
        <fullName evidence="7">Dihydrolipoamide acetyltransferase component of pyruvate dehydrogenase complex</fullName>
        <ecNumber evidence="7">2.3.1.-</ecNumber>
    </recommendedName>
</protein>
<dbReference type="Pfam" id="PF02817">
    <property type="entry name" value="E3_binding"/>
    <property type="match status" value="1"/>
</dbReference>
<dbReference type="GO" id="GO:0031405">
    <property type="term" value="F:lipoic acid binding"/>
    <property type="evidence" value="ECO:0007669"/>
    <property type="project" value="TreeGrafter"/>
</dbReference>
<name>A0A839ING1_9GAMM</name>
<feature type="domain" description="Lipoyl-binding" evidence="9">
    <location>
        <begin position="2"/>
        <end position="77"/>
    </location>
</feature>
<evidence type="ECO:0000256" key="1">
    <source>
        <dbReference type="ARBA" id="ARBA00001938"/>
    </source>
</evidence>
<dbReference type="PROSITE" id="PS50968">
    <property type="entry name" value="BIOTINYL_LIPOYL"/>
    <property type="match status" value="2"/>
</dbReference>
<dbReference type="Gene3D" id="3.30.559.10">
    <property type="entry name" value="Chloramphenicol acetyltransferase-like domain"/>
    <property type="match status" value="1"/>
</dbReference>
<dbReference type="InterPro" id="IPR000089">
    <property type="entry name" value="Biotin_lipoyl"/>
</dbReference>
<dbReference type="GO" id="GO:0016407">
    <property type="term" value="F:acetyltransferase activity"/>
    <property type="evidence" value="ECO:0007669"/>
    <property type="project" value="TreeGrafter"/>
</dbReference>
<comment type="similarity">
    <text evidence="2 7">Belongs to the 2-oxoacid dehydrogenase family.</text>
</comment>
<evidence type="ECO:0000256" key="7">
    <source>
        <dbReference type="RuleBase" id="RU003423"/>
    </source>
</evidence>
<feature type="region of interest" description="Disordered" evidence="8">
    <location>
        <begin position="211"/>
        <end position="234"/>
    </location>
</feature>
<evidence type="ECO:0000259" key="10">
    <source>
        <dbReference type="PROSITE" id="PS51826"/>
    </source>
</evidence>
<dbReference type="InterPro" id="IPR036625">
    <property type="entry name" value="E3-bd_dom_sf"/>
</dbReference>
<dbReference type="AlphaFoldDB" id="A0A839ING1"/>
<dbReference type="InterPro" id="IPR011053">
    <property type="entry name" value="Single_hybrid_motif"/>
</dbReference>
<evidence type="ECO:0000256" key="8">
    <source>
        <dbReference type="SAM" id="MobiDB-lite"/>
    </source>
</evidence>
<dbReference type="Pfam" id="PF00364">
    <property type="entry name" value="Biotin_lipoyl"/>
    <property type="match status" value="2"/>
</dbReference>
<dbReference type="PANTHER" id="PTHR43178:SF5">
    <property type="entry name" value="LIPOAMIDE ACYLTRANSFERASE COMPONENT OF BRANCHED-CHAIN ALPHA-KETO ACID DEHYDROGENASE COMPLEX, MITOCHONDRIAL"/>
    <property type="match status" value="1"/>
</dbReference>
<organism evidence="11 12">
    <name type="scientific">Oceanospirillum sediminis</name>
    <dbReference type="NCBI Taxonomy" id="2760088"/>
    <lineage>
        <taxon>Bacteria</taxon>
        <taxon>Pseudomonadati</taxon>
        <taxon>Pseudomonadota</taxon>
        <taxon>Gammaproteobacteria</taxon>
        <taxon>Oceanospirillales</taxon>
        <taxon>Oceanospirillaceae</taxon>
        <taxon>Oceanospirillum</taxon>
    </lineage>
</organism>
<feature type="domain" description="Lipoyl-binding" evidence="9">
    <location>
        <begin position="115"/>
        <end position="190"/>
    </location>
</feature>
<dbReference type="InterPro" id="IPR001078">
    <property type="entry name" value="2-oxoacid_DH_actylTfrase"/>
</dbReference>
<dbReference type="SUPFAM" id="SSF52777">
    <property type="entry name" value="CoA-dependent acyltransferases"/>
    <property type="match status" value="1"/>
</dbReference>
<keyword evidence="4 7" id="KW-0808">Transferase</keyword>